<dbReference type="Pfam" id="PF03160">
    <property type="entry name" value="Calx-beta"/>
    <property type="match status" value="1"/>
</dbReference>
<sequence>MQTKNPIGRLLKIACITLFAIILPGYILSQEITISGTDGEEGSTSGKFTFTPASAFTSDGTITVSFTSGTATETVDYSVVSKTINYLTGETEVSLDVNIIDDSDVEGQESIELTIQSTTGDATIKSSPGNKQLINITDNDKSVISIDATTQAEEDNTNGLFTINITPALVGPATINYTVSGTAQNGTDYSTITSSIDLNTGANSATIPVTVTTDALVEGNETVIITLNTQT</sequence>
<feature type="domain" description="Calx-beta" evidence="4">
    <location>
        <begin position="132"/>
        <end position="228"/>
    </location>
</feature>
<dbReference type="SUPFAM" id="SSF141072">
    <property type="entry name" value="CalX-like"/>
    <property type="match status" value="2"/>
</dbReference>
<dbReference type="InterPro" id="IPR003644">
    <property type="entry name" value="Calx_beta"/>
</dbReference>
<dbReference type="EMBL" id="JAENRR010000097">
    <property type="protein sequence ID" value="MBK3519858.1"/>
    <property type="molecule type" value="Genomic_DNA"/>
</dbReference>
<evidence type="ECO:0000256" key="2">
    <source>
        <dbReference type="ARBA" id="ARBA00022737"/>
    </source>
</evidence>
<keyword evidence="3" id="KW-0106">Calcium</keyword>
<evidence type="ECO:0000259" key="4">
    <source>
        <dbReference type="SMART" id="SM00237"/>
    </source>
</evidence>
<evidence type="ECO:0000256" key="3">
    <source>
        <dbReference type="ARBA" id="ARBA00022837"/>
    </source>
</evidence>
<evidence type="ECO:0000313" key="6">
    <source>
        <dbReference type="Proteomes" id="UP000605676"/>
    </source>
</evidence>
<dbReference type="InterPro" id="IPR026919">
    <property type="entry name" value="ADGRV1"/>
</dbReference>
<feature type="domain" description="Calx-beta" evidence="4">
    <location>
        <begin position="18"/>
        <end position="116"/>
    </location>
</feature>
<gene>
    <name evidence="5" type="ORF">JIV24_21125</name>
</gene>
<accession>A0ABS1HQA8</accession>
<dbReference type="Proteomes" id="UP000605676">
    <property type="component" value="Unassembled WGS sequence"/>
</dbReference>
<keyword evidence="1" id="KW-0732">Signal</keyword>
<keyword evidence="2" id="KW-0677">Repeat</keyword>
<dbReference type="InterPro" id="IPR038081">
    <property type="entry name" value="CalX-like_sf"/>
</dbReference>
<protein>
    <recommendedName>
        <fullName evidence="4">Calx-beta domain-containing protein</fullName>
    </recommendedName>
</protein>
<dbReference type="Gene3D" id="2.60.40.2030">
    <property type="match status" value="2"/>
</dbReference>
<evidence type="ECO:0000313" key="5">
    <source>
        <dbReference type="EMBL" id="MBK3519858.1"/>
    </source>
</evidence>
<comment type="caution">
    <text evidence="5">The sequence shown here is derived from an EMBL/GenBank/DDBJ whole genome shotgun (WGS) entry which is preliminary data.</text>
</comment>
<evidence type="ECO:0000256" key="1">
    <source>
        <dbReference type="ARBA" id="ARBA00022729"/>
    </source>
</evidence>
<name>A0ABS1HQA8_9BACT</name>
<dbReference type="SMART" id="SM00237">
    <property type="entry name" value="Calx_beta"/>
    <property type="match status" value="2"/>
</dbReference>
<reference evidence="5 6" key="1">
    <citation type="submission" date="2021-01" db="EMBL/GenBank/DDBJ databases">
        <title>Carboxyliciviraga sp.nov., isolated from coastal sediments.</title>
        <authorList>
            <person name="Lu D."/>
            <person name="Zhang T."/>
        </authorList>
    </citation>
    <scope>NUCLEOTIDE SEQUENCE [LARGE SCALE GENOMIC DNA]</scope>
    <source>
        <strain evidence="5 6">N1Y132</strain>
    </source>
</reference>
<dbReference type="PANTHER" id="PTHR46682">
    <property type="entry name" value="ADHESION G-PROTEIN COUPLED RECEPTOR V1"/>
    <property type="match status" value="1"/>
</dbReference>
<proteinExistence type="predicted"/>
<organism evidence="5 6">
    <name type="scientific">Carboxylicivirga marina</name>
    <dbReference type="NCBI Taxonomy" id="2800988"/>
    <lineage>
        <taxon>Bacteria</taxon>
        <taxon>Pseudomonadati</taxon>
        <taxon>Bacteroidota</taxon>
        <taxon>Bacteroidia</taxon>
        <taxon>Marinilabiliales</taxon>
        <taxon>Marinilabiliaceae</taxon>
        <taxon>Carboxylicivirga</taxon>
    </lineage>
</organism>
<dbReference type="PANTHER" id="PTHR46682:SF1">
    <property type="entry name" value="ADHESION G-PROTEIN COUPLED RECEPTOR V1"/>
    <property type="match status" value="1"/>
</dbReference>
<dbReference type="RefSeq" id="WP_200467077.1">
    <property type="nucleotide sequence ID" value="NZ_JAENRR010000097.1"/>
</dbReference>
<feature type="non-terminal residue" evidence="5">
    <location>
        <position position="231"/>
    </location>
</feature>
<keyword evidence="6" id="KW-1185">Reference proteome</keyword>